<dbReference type="Gene3D" id="3.40.33.10">
    <property type="entry name" value="CAP"/>
    <property type="match status" value="1"/>
</dbReference>
<dbReference type="RefSeq" id="WP_184659091.1">
    <property type="nucleotide sequence ID" value="NZ_CP031518.1"/>
</dbReference>
<feature type="signal peptide" evidence="1">
    <location>
        <begin position="1"/>
        <end position="22"/>
    </location>
</feature>
<dbReference type="AlphaFoldDB" id="A0A7W8G929"/>
<dbReference type="EMBL" id="JACHFQ010000004">
    <property type="protein sequence ID" value="MBB5226123.1"/>
    <property type="molecule type" value="Genomic_DNA"/>
</dbReference>
<gene>
    <name evidence="3" type="ORF">HNP76_001491</name>
</gene>
<name>A0A7W8G929_9SPIR</name>
<dbReference type="PANTHER" id="PTHR31157">
    <property type="entry name" value="SCP DOMAIN-CONTAINING PROTEIN"/>
    <property type="match status" value="1"/>
</dbReference>
<feature type="domain" description="SCP" evidence="2">
    <location>
        <begin position="78"/>
        <end position="187"/>
    </location>
</feature>
<comment type="caution">
    <text evidence="3">The sequence shown here is derived from an EMBL/GenBank/DDBJ whole genome shotgun (WGS) entry which is preliminary data.</text>
</comment>
<organism evidence="3 4">
    <name type="scientific">Treponema ruminis</name>
    <dbReference type="NCBI Taxonomy" id="744515"/>
    <lineage>
        <taxon>Bacteria</taxon>
        <taxon>Pseudomonadati</taxon>
        <taxon>Spirochaetota</taxon>
        <taxon>Spirochaetia</taxon>
        <taxon>Spirochaetales</taxon>
        <taxon>Treponemataceae</taxon>
        <taxon>Treponema</taxon>
    </lineage>
</organism>
<keyword evidence="1" id="KW-0732">Signal</keyword>
<reference evidence="3 4" key="1">
    <citation type="submission" date="2020-08" db="EMBL/GenBank/DDBJ databases">
        <title>Genomic Encyclopedia of Type Strains, Phase IV (KMG-IV): sequencing the most valuable type-strain genomes for metagenomic binning, comparative biology and taxonomic classification.</title>
        <authorList>
            <person name="Goeker M."/>
        </authorList>
    </citation>
    <scope>NUCLEOTIDE SEQUENCE [LARGE SCALE GENOMIC DNA]</scope>
    <source>
        <strain evidence="3 4">DSM 103462</strain>
    </source>
</reference>
<dbReference type="Proteomes" id="UP000518887">
    <property type="component" value="Unassembled WGS sequence"/>
</dbReference>
<evidence type="ECO:0000313" key="3">
    <source>
        <dbReference type="EMBL" id="MBB5226123.1"/>
    </source>
</evidence>
<dbReference type="Pfam" id="PF00188">
    <property type="entry name" value="CAP"/>
    <property type="match status" value="1"/>
</dbReference>
<protein>
    <submittedName>
        <fullName evidence="3">Uncharacterized protein YkwD</fullName>
    </submittedName>
</protein>
<dbReference type="PROSITE" id="PS51257">
    <property type="entry name" value="PROKAR_LIPOPROTEIN"/>
    <property type="match status" value="1"/>
</dbReference>
<evidence type="ECO:0000259" key="2">
    <source>
        <dbReference type="Pfam" id="PF00188"/>
    </source>
</evidence>
<dbReference type="CDD" id="cd05379">
    <property type="entry name" value="CAP_bacterial"/>
    <property type="match status" value="1"/>
</dbReference>
<dbReference type="InterPro" id="IPR014044">
    <property type="entry name" value="CAP_dom"/>
</dbReference>
<feature type="chain" id="PRO_5031077220" evidence="1">
    <location>
        <begin position="23"/>
        <end position="191"/>
    </location>
</feature>
<dbReference type="InterPro" id="IPR035940">
    <property type="entry name" value="CAP_sf"/>
</dbReference>
<proteinExistence type="predicted"/>
<accession>A0A7W8G929</accession>
<dbReference type="PANTHER" id="PTHR31157:SF1">
    <property type="entry name" value="SCP DOMAIN-CONTAINING PROTEIN"/>
    <property type="match status" value="1"/>
</dbReference>
<dbReference type="SUPFAM" id="SSF55797">
    <property type="entry name" value="PR-1-like"/>
    <property type="match status" value="1"/>
</dbReference>
<evidence type="ECO:0000313" key="4">
    <source>
        <dbReference type="Proteomes" id="UP000518887"/>
    </source>
</evidence>
<keyword evidence="4" id="KW-1185">Reference proteome</keyword>
<sequence length="191" mass="21504">MKKSFFVLTVFILSAVFFFGCSDNSDEKNDTGKEITEITANIDEEVKNVFNLTNSFRTGNEAFYLNEDNTTKTNLVGQLGTLTLDEGLCKAAQIRANEIVSKFSHTRPNETSCFTVLNELSISYSAVGENIAAGNKSGERTFLQWKEDNKKYSGQGHRRNMLGKNFTRIGIAYAYDANSTYKYYWAMILAK</sequence>
<evidence type="ECO:0000256" key="1">
    <source>
        <dbReference type="SAM" id="SignalP"/>
    </source>
</evidence>